<keyword evidence="2 3" id="KW-0732">Signal</keyword>
<dbReference type="PANTHER" id="PTHR33227">
    <property type="entry name" value="STIGMA-SPECIFIC STIG1-LIKE PROTEIN 3"/>
    <property type="match status" value="1"/>
</dbReference>
<dbReference type="Pfam" id="PF04885">
    <property type="entry name" value="Stig1"/>
    <property type="match status" value="1"/>
</dbReference>
<accession>A0A8X8WG88</accession>
<dbReference type="PANTHER" id="PTHR33227:SF6">
    <property type="entry name" value="PROTEIN GRIM REAPER"/>
    <property type="match status" value="1"/>
</dbReference>
<dbReference type="EMBL" id="PNBA02000017">
    <property type="protein sequence ID" value="KAG6393799.1"/>
    <property type="molecule type" value="Genomic_DNA"/>
</dbReference>
<protein>
    <recommendedName>
        <fullName evidence="6">Stigma-specific protein Stig1</fullName>
    </recommendedName>
</protein>
<reference evidence="4" key="1">
    <citation type="submission" date="2018-01" db="EMBL/GenBank/DDBJ databases">
        <authorList>
            <person name="Mao J.F."/>
        </authorList>
    </citation>
    <scope>NUCLEOTIDE SEQUENCE</scope>
    <source>
        <strain evidence="4">Huo1</strain>
        <tissue evidence="4">Leaf</tissue>
    </source>
</reference>
<dbReference type="OrthoDB" id="2013942at2759"/>
<comment type="similarity">
    <text evidence="1">Belongs to the STIG1 family.</text>
</comment>
<evidence type="ECO:0000256" key="3">
    <source>
        <dbReference type="SAM" id="SignalP"/>
    </source>
</evidence>
<evidence type="ECO:0008006" key="6">
    <source>
        <dbReference type="Google" id="ProtNLM"/>
    </source>
</evidence>
<reference evidence="4" key="2">
    <citation type="submission" date="2020-08" db="EMBL/GenBank/DDBJ databases">
        <title>Plant Genome Project.</title>
        <authorList>
            <person name="Zhang R.-G."/>
        </authorList>
    </citation>
    <scope>NUCLEOTIDE SEQUENCE</scope>
    <source>
        <strain evidence="4">Huo1</strain>
        <tissue evidence="4">Leaf</tissue>
    </source>
</reference>
<organism evidence="4">
    <name type="scientific">Salvia splendens</name>
    <name type="common">Scarlet sage</name>
    <dbReference type="NCBI Taxonomy" id="180675"/>
    <lineage>
        <taxon>Eukaryota</taxon>
        <taxon>Viridiplantae</taxon>
        <taxon>Streptophyta</taxon>
        <taxon>Embryophyta</taxon>
        <taxon>Tracheophyta</taxon>
        <taxon>Spermatophyta</taxon>
        <taxon>Magnoliopsida</taxon>
        <taxon>eudicotyledons</taxon>
        <taxon>Gunneridae</taxon>
        <taxon>Pentapetalae</taxon>
        <taxon>asterids</taxon>
        <taxon>lamiids</taxon>
        <taxon>Lamiales</taxon>
        <taxon>Lamiaceae</taxon>
        <taxon>Nepetoideae</taxon>
        <taxon>Mentheae</taxon>
        <taxon>Salviinae</taxon>
        <taxon>Salvia</taxon>
        <taxon>Salvia subgen. Calosphace</taxon>
        <taxon>core Calosphace</taxon>
    </lineage>
</organism>
<proteinExistence type="inferred from homology"/>
<keyword evidence="5" id="KW-1185">Reference proteome</keyword>
<dbReference type="AlphaFoldDB" id="A0A8X8WG88"/>
<name>A0A8X8WG88_SALSN</name>
<dbReference type="InterPro" id="IPR006969">
    <property type="entry name" value="Stig-like"/>
</dbReference>
<evidence type="ECO:0000313" key="5">
    <source>
        <dbReference type="Proteomes" id="UP000298416"/>
    </source>
</evidence>
<comment type="caution">
    <text evidence="4">The sequence shown here is derived from an EMBL/GenBank/DDBJ whole genome shotgun (WGS) entry which is preliminary data.</text>
</comment>
<feature type="chain" id="PRO_5036504904" description="Stigma-specific protein Stig1" evidence="3">
    <location>
        <begin position="26"/>
        <end position="154"/>
    </location>
</feature>
<sequence>MAKTLTLLTIFSLLLSLPLFQASLSFENGEIEGEYYLLDSPIPTTNAARSRTSWFLASAVKKGASCGAATVSHHSVATCNGVWANNGTCLLYCCKKHCRNVLGDHNNCGVCGHKCRFAERCCGGVCTNVLGNAANCGRKCPRGVNCDFGYCGYA</sequence>
<evidence type="ECO:0000313" key="4">
    <source>
        <dbReference type="EMBL" id="KAG6393799.1"/>
    </source>
</evidence>
<gene>
    <name evidence="4" type="ORF">SASPL_144372</name>
</gene>
<feature type="signal peptide" evidence="3">
    <location>
        <begin position="1"/>
        <end position="25"/>
    </location>
</feature>
<dbReference type="Proteomes" id="UP000298416">
    <property type="component" value="Unassembled WGS sequence"/>
</dbReference>
<evidence type="ECO:0000256" key="2">
    <source>
        <dbReference type="ARBA" id="ARBA00022729"/>
    </source>
</evidence>
<evidence type="ECO:0000256" key="1">
    <source>
        <dbReference type="ARBA" id="ARBA00006010"/>
    </source>
</evidence>